<reference evidence="1 2" key="1">
    <citation type="submission" date="2019-12" db="EMBL/GenBank/DDBJ databases">
        <title>Draft genome sequences Bradyrhizobium cajani AMBPC1010, Bradyrhizobium pachyrhizi AMBPC1040 and Bradyrhizobium yuanmingense ALSPC3051, three plant growth promoting strains isolated from nodules of Cajanus cajan L. in Dominican Republic.</title>
        <authorList>
            <person name="Flores-Felix J.D."/>
            <person name="Araujo J."/>
            <person name="Diaz-Alcantara C."/>
            <person name="Gonzalez-Andres F."/>
            <person name="Velazquez E."/>
        </authorList>
    </citation>
    <scope>NUCLEOTIDE SEQUENCE [LARGE SCALE GENOMIC DNA]</scope>
    <source>
        <strain evidence="1 2">1040</strain>
    </source>
</reference>
<dbReference type="AlphaFoldDB" id="A0A844SIV2"/>
<evidence type="ECO:0000313" key="2">
    <source>
        <dbReference type="Proteomes" id="UP000436468"/>
    </source>
</evidence>
<dbReference type="EMBL" id="WQNF01000006">
    <property type="protein sequence ID" value="MVT65747.1"/>
    <property type="molecule type" value="Genomic_DNA"/>
</dbReference>
<gene>
    <name evidence="1" type="ORF">GPL21_11575</name>
</gene>
<accession>A0A844SIV2</accession>
<organism evidence="1 2">
    <name type="scientific">Bradyrhizobium pachyrhizi</name>
    <dbReference type="NCBI Taxonomy" id="280333"/>
    <lineage>
        <taxon>Bacteria</taxon>
        <taxon>Pseudomonadati</taxon>
        <taxon>Pseudomonadota</taxon>
        <taxon>Alphaproteobacteria</taxon>
        <taxon>Hyphomicrobiales</taxon>
        <taxon>Nitrobacteraceae</taxon>
        <taxon>Bradyrhizobium</taxon>
    </lineage>
</organism>
<comment type="caution">
    <text evidence="1">The sequence shown here is derived from an EMBL/GenBank/DDBJ whole genome shotgun (WGS) entry which is preliminary data.</text>
</comment>
<dbReference type="RefSeq" id="WP_157343213.1">
    <property type="nucleotide sequence ID" value="NZ_WQNF01000006.1"/>
</dbReference>
<name>A0A844SIV2_9BRAD</name>
<evidence type="ECO:0000313" key="1">
    <source>
        <dbReference type="EMBL" id="MVT65747.1"/>
    </source>
</evidence>
<sequence length="282" mass="31669">MAEKITITVRASGAHPDVLTVQDAMQQVLDFFNLLSAGPKGDQGIEWKLSRATTNSPFEVTGEAVSLEPGVDVSVIARMEKNSVIDGLRTIERGEIPDPNVWGKKRIEIAKHIYHRNLNGIGITRVDFEIGEPIEVTPAFARKAVETLEHKEHLELYDFKRAKEEVGSIEGTFGNLDTYRGRPAISVVDNRTKRVVWCLLNSKLQTELADKARYEDFWKHSRVIVSGVIKYGKNGAIALVEARDVRKIQERKVTLEDIRDRDFTSGLSIGEYLNRLRDGTLG</sequence>
<protein>
    <submittedName>
        <fullName evidence="1">Uncharacterized protein</fullName>
    </submittedName>
</protein>
<keyword evidence="2" id="KW-1185">Reference proteome</keyword>
<proteinExistence type="predicted"/>
<dbReference type="Proteomes" id="UP000436468">
    <property type="component" value="Unassembled WGS sequence"/>
</dbReference>